<dbReference type="GO" id="GO:0035735">
    <property type="term" value="P:intraciliary transport involved in cilium assembly"/>
    <property type="evidence" value="ECO:0007669"/>
    <property type="project" value="TreeGrafter"/>
</dbReference>
<dbReference type="PANTHER" id="PTHR14781">
    <property type="entry name" value="INTRAFLAGELLAR TRANSPORT PROTEIN 56"/>
    <property type="match status" value="1"/>
</dbReference>
<organism evidence="6 7">
    <name type="scientific">Nezara viridula</name>
    <name type="common">Southern green stink bug</name>
    <name type="synonym">Cimex viridulus</name>
    <dbReference type="NCBI Taxonomy" id="85310"/>
    <lineage>
        <taxon>Eukaryota</taxon>
        <taxon>Metazoa</taxon>
        <taxon>Ecdysozoa</taxon>
        <taxon>Arthropoda</taxon>
        <taxon>Hexapoda</taxon>
        <taxon>Insecta</taxon>
        <taxon>Pterygota</taxon>
        <taxon>Neoptera</taxon>
        <taxon>Paraneoptera</taxon>
        <taxon>Hemiptera</taxon>
        <taxon>Heteroptera</taxon>
        <taxon>Panheteroptera</taxon>
        <taxon>Pentatomomorpha</taxon>
        <taxon>Pentatomoidea</taxon>
        <taxon>Pentatomidae</taxon>
        <taxon>Pentatominae</taxon>
        <taxon>Nezara</taxon>
    </lineage>
</organism>
<keyword evidence="4" id="KW-0802">TPR repeat</keyword>
<keyword evidence="3" id="KW-0677">Repeat</keyword>
<dbReference type="GO" id="GO:0036064">
    <property type="term" value="C:ciliary basal body"/>
    <property type="evidence" value="ECO:0007669"/>
    <property type="project" value="TreeGrafter"/>
</dbReference>
<evidence type="ECO:0000313" key="7">
    <source>
        <dbReference type="Proteomes" id="UP001152798"/>
    </source>
</evidence>
<dbReference type="GO" id="GO:0120170">
    <property type="term" value="F:intraciliary transport particle B binding"/>
    <property type="evidence" value="ECO:0007669"/>
    <property type="project" value="TreeGrafter"/>
</dbReference>
<dbReference type="SUPFAM" id="SSF48452">
    <property type="entry name" value="TPR-like"/>
    <property type="match status" value="3"/>
</dbReference>
<reference evidence="6" key="1">
    <citation type="submission" date="2022-01" db="EMBL/GenBank/DDBJ databases">
        <authorList>
            <person name="King R."/>
        </authorList>
    </citation>
    <scope>NUCLEOTIDE SEQUENCE</scope>
</reference>
<comment type="similarity">
    <text evidence="2">Belongs to the IFT56 family.</text>
</comment>
<dbReference type="GO" id="GO:0035720">
    <property type="term" value="P:intraciliary anterograde transport"/>
    <property type="evidence" value="ECO:0007669"/>
    <property type="project" value="TreeGrafter"/>
</dbReference>
<accession>A0A9P0HGE0</accession>
<gene>
    <name evidence="6" type="ORF">NEZAVI_LOCUS10373</name>
</gene>
<evidence type="ECO:0000313" key="6">
    <source>
        <dbReference type="EMBL" id="CAH1401329.1"/>
    </source>
</evidence>
<dbReference type="Pfam" id="PF12895">
    <property type="entry name" value="ANAPC3"/>
    <property type="match status" value="1"/>
</dbReference>
<sequence>MILSRIKPALGGHQPENHGKAIPTLESFLSNRDYTGAITLLEFEQSSGKGTQLTDQWLGYCAFHLGDYKKAMDIYSRLVQEPDRPEDASINLACCYFFLGLYEEAQKGLEQTPKSSLKRRLQFHLAHKLGYENQLMELHQQLENVTEDMLCLAALHYLRSSYHEAIDIYKKILLDNRVIKTHQNNDIEFVEALTQSTQYIALNVYVALCYYKLDYYDMSQEVLATYLQKFPDSAIALNLKACNYYKLENVKAAENEIMALLEKISPSFIFGQDIIKHNLVAFRDGVGALQVLPSLVDIISEARLNLTIYYLKQGDYMEAYELVKNLEPTVSHEYILKATVNAVIGQETNSRELIKAAQQYFQLVGNSVSECDTIPGRQCMASAFFFQRKFDDVHLYLSSIKSYFFKDDAFNFNYAQAKSALGNYKEAEETFSRLQNDKLQNDYVYITHMARCYIMQGKAQAAWELYLKMDTSTESLSLLQLIANDCYKKGEFYHAAKAFDLLERLDPTPEHWEGKRGACIGVFQLIVADKQPTNLLSDIIQLLRNSTNPQVESIIRVIKRWAKERKINI</sequence>
<comment type="subcellular location">
    <subcellularLocation>
        <location evidence="1">Cell projection</location>
        <location evidence="1">Cilium</location>
    </subcellularLocation>
</comment>
<dbReference type="PANTHER" id="PTHR14781:SF0">
    <property type="entry name" value="INTRAFLAGELLAR TRANSPORT PROTEIN 56"/>
    <property type="match status" value="1"/>
</dbReference>
<proteinExistence type="inferred from homology"/>
<dbReference type="GO" id="GO:0097546">
    <property type="term" value="C:ciliary base"/>
    <property type="evidence" value="ECO:0007669"/>
    <property type="project" value="TreeGrafter"/>
</dbReference>
<dbReference type="GO" id="GO:0030992">
    <property type="term" value="C:intraciliary transport particle B"/>
    <property type="evidence" value="ECO:0007669"/>
    <property type="project" value="TreeGrafter"/>
</dbReference>
<evidence type="ECO:0000256" key="3">
    <source>
        <dbReference type="ARBA" id="ARBA00022737"/>
    </source>
</evidence>
<keyword evidence="7" id="KW-1185">Reference proteome</keyword>
<evidence type="ECO:0008006" key="8">
    <source>
        <dbReference type="Google" id="ProtNLM"/>
    </source>
</evidence>
<dbReference type="Proteomes" id="UP001152798">
    <property type="component" value="Chromosome 5"/>
</dbReference>
<evidence type="ECO:0000256" key="4">
    <source>
        <dbReference type="ARBA" id="ARBA00022803"/>
    </source>
</evidence>
<keyword evidence="5" id="KW-0966">Cell projection</keyword>
<evidence type="ECO:0000256" key="2">
    <source>
        <dbReference type="ARBA" id="ARBA00007834"/>
    </source>
</evidence>
<dbReference type="InterPro" id="IPR030511">
    <property type="entry name" value="TTC26"/>
</dbReference>
<protein>
    <recommendedName>
        <fullName evidence="8">Intraflagellar transport protein 56</fullName>
    </recommendedName>
</protein>
<evidence type="ECO:0000256" key="5">
    <source>
        <dbReference type="ARBA" id="ARBA00023273"/>
    </source>
</evidence>
<dbReference type="InterPro" id="IPR011990">
    <property type="entry name" value="TPR-like_helical_dom_sf"/>
</dbReference>
<dbReference type="EMBL" id="OV725081">
    <property type="protein sequence ID" value="CAH1401329.1"/>
    <property type="molecule type" value="Genomic_DNA"/>
</dbReference>
<dbReference type="Gene3D" id="1.25.40.10">
    <property type="entry name" value="Tetratricopeptide repeat domain"/>
    <property type="match status" value="3"/>
</dbReference>
<name>A0A9P0HGE0_NEZVI</name>
<dbReference type="OrthoDB" id="95390at2759"/>
<dbReference type="AlphaFoldDB" id="A0A9P0HGE0"/>
<evidence type="ECO:0000256" key="1">
    <source>
        <dbReference type="ARBA" id="ARBA00004138"/>
    </source>
</evidence>